<keyword evidence="8" id="KW-1185">Reference proteome</keyword>
<dbReference type="Gene3D" id="3.40.630.30">
    <property type="match status" value="1"/>
</dbReference>
<comment type="caution">
    <text evidence="7">The sequence shown here is derived from an EMBL/GenBank/DDBJ whole genome shotgun (WGS) entry which is preliminary data.</text>
</comment>
<comment type="catalytic activity">
    <reaction evidence="6">
        <text>a fatty acyl-[ACP] + S-adenosyl-L-methionine = an N-acyl-L-homoserine lactone + S-methyl-5'-thioadenosine + holo-[ACP] + H(+)</text>
        <dbReference type="Rhea" id="RHEA:10096"/>
        <dbReference type="Rhea" id="RHEA-COMP:9685"/>
        <dbReference type="Rhea" id="RHEA-COMP:14125"/>
        <dbReference type="ChEBI" id="CHEBI:15378"/>
        <dbReference type="ChEBI" id="CHEBI:17509"/>
        <dbReference type="ChEBI" id="CHEBI:55474"/>
        <dbReference type="ChEBI" id="CHEBI:59789"/>
        <dbReference type="ChEBI" id="CHEBI:64479"/>
        <dbReference type="ChEBI" id="CHEBI:138651"/>
        <dbReference type="EC" id="2.3.1.184"/>
    </reaction>
</comment>
<keyword evidence="2 6" id="KW-0808">Transferase</keyword>
<dbReference type="InterPro" id="IPR001690">
    <property type="entry name" value="Autoind_synthase"/>
</dbReference>
<evidence type="ECO:0000313" key="7">
    <source>
        <dbReference type="EMBL" id="NIA70103.1"/>
    </source>
</evidence>
<dbReference type="InterPro" id="IPR016181">
    <property type="entry name" value="Acyl_CoA_acyltransferase"/>
</dbReference>
<evidence type="ECO:0000256" key="1">
    <source>
        <dbReference type="ARBA" id="ARBA00022654"/>
    </source>
</evidence>
<gene>
    <name evidence="7" type="ORF">HBA54_15970</name>
</gene>
<evidence type="ECO:0000256" key="5">
    <source>
        <dbReference type="PROSITE-ProRule" id="PRU00533"/>
    </source>
</evidence>
<comment type="similarity">
    <text evidence="5 6">Belongs to the autoinducer synthase family.</text>
</comment>
<evidence type="ECO:0000256" key="4">
    <source>
        <dbReference type="ARBA" id="ARBA00022929"/>
    </source>
</evidence>
<dbReference type="Pfam" id="PF00765">
    <property type="entry name" value="Autoind_synth"/>
    <property type="match status" value="1"/>
</dbReference>
<dbReference type="EC" id="2.3.1.184" evidence="6"/>
<organism evidence="7 8">
    <name type="scientific">Pelagibius litoralis</name>
    <dbReference type="NCBI Taxonomy" id="374515"/>
    <lineage>
        <taxon>Bacteria</taxon>
        <taxon>Pseudomonadati</taxon>
        <taxon>Pseudomonadota</taxon>
        <taxon>Alphaproteobacteria</taxon>
        <taxon>Rhodospirillales</taxon>
        <taxon>Rhodovibrionaceae</taxon>
        <taxon>Pelagibius</taxon>
    </lineage>
</organism>
<evidence type="ECO:0000313" key="8">
    <source>
        <dbReference type="Proteomes" id="UP000761264"/>
    </source>
</evidence>
<proteinExistence type="inferred from homology"/>
<dbReference type="GO" id="GO:0009372">
    <property type="term" value="P:quorum sensing"/>
    <property type="evidence" value="ECO:0007669"/>
    <property type="project" value="UniProtKB-UniRule"/>
</dbReference>
<dbReference type="EMBL" id="JAAQPH010000012">
    <property type="protein sequence ID" value="NIA70103.1"/>
    <property type="molecule type" value="Genomic_DNA"/>
</dbReference>
<dbReference type="GO" id="GO:0061579">
    <property type="term" value="F:N-acyl homoserine lactone synthase activity"/>
    <property type="evidence" value="ECO:0007669"/>
    <property type="project" value="UniProtKB-UniRule"/>
</dbReference>
<keyword evidence="4 5" id="KW-0071">Autoinducer synthesis</keyword>
<dbReference type="SUPFAM" id="SSF55729">
    <property type="entry name" value="Acyl-CoA N-acyltransferases (Nat)"/>
    <property type="match status" value="1"/>
</dbReference>
<dbReference type="RefSeq" id="WP_167226380.1">
    <property type="nucleotide sequence ID" value="NZ_JAAQPH010000012.1"/>
</dbReference>
<dbReference type="Proteomes" id="UP000761264">
    <property type="component" value="Unassembled WGS sequence"/>
</dbReference>
<reference evidence="7" key="1">
    <citation type="submission" date="2020-03" db="EMBL/GenBank/DDBJ databases">
        <title>Genome of Pelagibius litoralis DSM 21314T.</title>
        <authorList>
            <person name="Wang G."/>
        </authorList>
    </citation>
    <scope>NUCLEOTIDE SEQUENCE</scope>
    <source>
        <strain evidence="7">DSM 21314</strain>
    </source>
</reference>
<evidence type="ECO:0000256" key="3">
    <source>
        <dbReference type="ARBA" id="ARBA00022691"/>
    </source>
</evidence>
<keyword evidence="1 5" id="KW-0673">Quorum sensing</keyword>
<protein>
    <recommendedName>
        <fullName evidence="6">Acyl-homoserine-lactone synthase</fullName>
        <ecNumber evidence="6">2.3.1.184</ecNumber>
    </recommendedName>
    <alternativeName>
        <fullName evidence="6">Autoinducer synthesis protein</fullName>
    </alternativeName>
</protein>
<evidence type="ECO:0000256" key="6">
    <source>
        <dbReference type="RuleBase" id="RU361135"/>
    </source>
</evidence>
<dbReference type="GO" id="GO:0007165">
    <property type="term" value="P:signal transduction"/>
    <property type="evidence" value="ECO:0007669"/>
    <property type="project" value="TreeGrafter"/>
</dbReference>
<name>A0A967EZ62_9PROT</name>
<dbReference type="PANTHER" id="PTHR39322:SF1">
    <property type="entry name" value="ISOVALERYL-HOMOSERINE LACTONE SYNTHASE"/>
    <property type="match status" value="1"/>
</dbReference>
<sequence length="206" mass="23297">MIDVVTPDLYSAYAGELRQMFQQRFRVFKQRLGWSVGAENGEERDSFDDLYPIYLLAMDPDNKLVGSWRFLPTTGPYMLRDVFPQILQGEKMPYHPLVWEGSRFAVEGRGLRARISSELLCAVTETCLAMGIRELITVYDARMERLLPRLGCPPKQQTRATMVGQDVAYAGRFDMSHATLASLRAVAGIQGPIVRNDFFLDQPAVA</sequence>
<dbReference type="PROSITE" id="PS51187">
    <property type="entry name" value="AUTOINDUCER_SYNTH_2"/>
    <property type="match status" value="1"/>
</dbReference>
<keyword evidence="3 6" id="KW-0949">S-adenosyl-L-methionine</keyword>
<accession>A0A967EZ62</accession>
<dbReference type="PRINTS" id="PR01549">
    <property type="entry name" value="AUTOINDCRSYN"/>
</dbReference>
<dbReference type="PANTHER" id="PTHR39322">
    <property type="entry name" value="ACYL-HOMOSERINE-LACTONE SYNTHASE"/>
    <property type="match status" value="1"/>
</dbReference>
<dbReference type="AlphaFoldDB" id="A0A967EZ62"/>
<evidence type="ECO:0000256" key="2">
    <source>
        <dbReference type="ARBA" id="ARBA00022679"/>
    </source>
</evidence>